<gene>
    <name evidence="1" type="ORF">N5C32_23010</name>
</gene>
<protein>
    <submittedName>
        <fullName evidence="1">Uncharacterized protein</fullName>
    </submittedName>
</protein>
<comment type="caution">
    <text evidence="1">The sequence shown here is derived from an EMBL/GenBank/DDBJ whole genome shotgun (WGS) entry which is preliminary data.</text>
</comment>
<dbReference type="EMBL" id="JAOCAE010000035">
    <property type="protein sequence ID" value="MDH1238898.1"/>
    <property type="molecule type" value="Genomic_DNA"/>
</dbReference>
<accession>A0AA42PEE6</accession>
<dbReference type="Gene3D" id="1.10.30.50">
    <property type="match status" value="1"/>
</dbReference>
<organism evidence="1 2">
    <name type="scientific">Stutzerimonas stutzeri</name>
    <name type="common">Pseudomonas stutzeri</name>
    <dbReference type="NCBI Taxonomy" id="316"/>
    <lineage>
        <taxon>Bacteria</taxon>
        <taxon>Pseudomonadati</taxon>
        <taxon>Pseudomonadota</taxon>
        <taxon>Gammaproteobacteria</taxon>
        <taxon>Pseudomonadales</taxon>
        <taxon>Pseudomonadaceae</taxon>
        <taxon>Stutzerimonas</taxon>
    </lineage>
</organism>
<reference evidence="1" key="1">
    <citation type="submission" date="2022-09" db="EMBL/GenBank/DDBJ databases">
        <title>Intensive care unit water sources are persistently colonized with multi-drug resistant bacteria and are the site of extensive horizontal gene transfer of antibiotic resistance genes.</title>
        <authorList>
            <person name="Diorio-Toth L."/>
        </authorList>
    </citation>
    <scope>NUCLEOTIDE SEQUENCE</scope>
    <source>
        <strain evidence="1">GD03947</strain>
    </source>
</reference>
<dbReference type="AlphaFoldDB" id="A0AA42PEE6"/>
<evidence type="ECO:0000313" key="2">
    <source>
        <dbReference type="Proteomes" id="UP001158500"/>
    </source>
</evidence>
<sequence length="199" mass="23016">MLHVPPQPEPASFDKKVRRPGLKYLHDQGIDLHMHLAKGTKIKPYWLKSLDDLYERYDGVCAYLAIHFERITGAGSVDHFAAKSRHAGQAYEWTNYRLACLRMNSRKNAYEDVLDPFEVENGWIQLELITGHIYPNPELGAAVFTSVRNTIKRLKLDDEGCQKVRARHYSQYVQGDVSANFLKRHSPFVWYEANRQGLL</sequence>
<evidence type="ECO:0000313" key="1">
    <source>
        <dbReference type="EMBL" id="MDH1238898.1"/>
    </source>
</evidence>
<proteinExistence type="predicted"/>
<dbReference type="RefSeq" id="WP_279642034.1">
    <property type="nucleotide sequence ID" value="NZ_JAOCAE010000035.1"/>
</dbReference>
<name>A0AA42PEE6_STUST</name>
<dbReference type="Proteomes" id="UP001158500">
    <property type="component" value="Unassembled WGS sequence"/>
</dbReference>